<evidence type="ECO:0000256" key="4">
    <source>
        <dbReference type="ARBA" id="ARBA00022475"/>
    </source>
</evidence>
<proteinExistence type="inferred from homology"/>
<dbReference type="AlphaFoldDB" id="A0A644XS34"/>
<keyword evidence="5 8" id="KW-0812">Transmembrane</keyword>
<reference evidence="10" key="1">
    <citation type="submission" date="2019-08" db="EMBL/GenBank/DDBJ databases">
        <authorList>
            <person name="Kucharzyk K."/>
            <person name="Murdoch R.W."/>
            <person name="Higgins S."/>
            <person name="Loffler F."/>
        </authorList>
    </citation>
    <scope>NUCLEOTIDE SEQUENCE</scope>
</reference>
<dbReference type="EMBL" id="VSSQ01003071">
    <property type="protein sequence ID" value="MPM18889.1"/>
    <property type="molecule type" value="Genomic_DNA"/>
</dbReference>
<comment type="subcellular location">
    <subcellularLocation>
        <location evidence="1">Cell membrane</location>
        <topology evidence="1">Multi-pass membrane protein</topology>
    </subcellularLocation>
</comment>
<protein>
    <submittedName>
        <fullName evidence="10">Inner membrane ABC transporter permease protein YdcV</fullName>
    </submittedName>
</protein>
<gene>
    <name evidence="10" type="primary">ydcV_13</name>
    <name evidence="10" type="ORF">SDC9_65307</name>
</gene>
<feature type="transmembrane region" description="Helical" evidence="8">
    <location>
        <begin position="188"/>
        <end position="211"/>
    </location>
</feature>
<evidence type="ECO:0000256" key="7">
    <source>
        <dbReference type="ARBA" id="ARBA00023136"/>
    </source>
</evidence>
<evidence type="ECO:0000256" key="5">
    <source>
        <dbReference type="ARBA" id="ARBA00022692"/>
    </source>
</evidence>
<accession>A0A644XS34</accession>
<comment type="caution">
    <text evidence="10">The sequence shown here is derived from an EMBL/GenBank/DDBJ whole genome shotgun (WGS) entry which is preliminary data.</text>
</comment>
<keyword evidence="7 8" id="KW-0472">Membrane</keyword>
<dbReference type="InterPro" id="IPR000515">
    <property type="entry name" value="MetI-like"/>
</dbReference>
<dbReference type="PANTHER" id="PTHR43848">
    <property type="entry name" value="PUTRESCINE TRANSPORT SYSTEM PERMEASE PROTEIN POTI"/>
    <property type="match status" value="1"/>
</dbReference>
<dbReference type="Gene3D" id="1.10.3720.10">
    <property type="entry name" value="MetI-like"/>
    <property type="match status" value="1"/>
</dbReference>
<keyword evidence="4" id="KW-1003">Cell membrane</keyword>
<evidence type="ECO:0000313" key="10">
    <source>
        <dbReference type="EMBL" id="MPM18889.1"/>
    </source>
</evidence>
<evidence type="ECO:0000256" key="1">
    <source>
        <dbReference type="ARBA" id="ARBA00004651"/>
    </source>
</evidence>
<dbReference type="Pfam" id="PF00528">
    <property type="entry name" value="BPD_transp_1"/>
    <property type="match status" value="1"/>
</dbReference>
<evidence type="ECO:0000256" key="6">
    <source>
        <dbReference type="ARBA" id="ARBA00022989"/>
    </source>
</evidence>
<dbReference type="GO" id="GO:0005886">
    <property type="term" value="C:plasma membrane"/>
    <property type="evidence" value="ECO:0007669"/>
    <property type="project" value="UniProtKB-SubCell"/>
</dbReference>
<name>A0A644XS34_9ZZZZ</name>
<dbReference type="PANTHER" id="PTHR43848:SF2">
    <property type="entry name" value="PUTRESCINE TRANSPORT SYSTEM PERMEASE PROTEIN POTI"/>
    <property type="match status" value="1"/>
</dbReference>
<dbReference type="SUPFAM" id="SSF161098">
    <property type="entry name" value="MetI-like"/>
    <property type="match status" value="1"/>
</dbReference>
<dbReference type="GO" id="GO:0055085">
    <property type="term" value="P:transmembrane transport"/>
    <property type="evidence" value="ECO:0007669"/>
    <property type="project" value="InterPro"/>
</dbReference>
<feature type="transmembrane region" description="Helical" evidence="8">
    <location>
        <begin position="128"/>
        <end position="149"/>
    </location>
</feature>
<dbReference type="InterPro" id="IPR051789">
    <property type="entry name" value="Bact_Polyamine_Transport"/>
</dbReference>
<keyword evidence="3" id="KW-0813">Transport</keyword>
<evidence type="ECO:0000256" key="3">
    <source>
        <dbReference type="ARBA" id="ARBA00022448"/>
    </source>
</evidence>
<sequence>MALIFLFLYAPIFVLIIFSFNATKSRTFWGGFSLQWYGRLFQDSAILSALQTTLLVSVLASLIAMLAGTAAAIGFAALKRRSRHALMSVNNIPLTNADIVTGVSLSLLFMLAINAFNSSLGSALNITLVKGFGTMLIAHVTFDIPYVILSVMPRLRQLDPHIYEAAQDLGARGFYAFRKVILPDLMPGIVNGVIIAFTMSVDDFVISYFTAGNKVSTLAMEVYSMARRRISPEINAISTLLFVAVLAMLVIVNLRQARQDSAARRQKATLTPKS</sequence>
<dbReference type="CDD" id="cd06261">
    <property type="entry name" value="TM_PBP2"/>
    <property type="match status" value="1"/>
</dbReference>
<dbReference type="PROSITE" id="PS50928">
    <property type="entry name" value="ABC_TM1"/>
    <property type="match status" value="1"/>
</dbReference>
<keyword evidence="6 8" id="KW-1133">Transmembrane helix</keyword>
<feature type="domain" description="ABC transmembrane type-1" evidence="9">
    <location>
        <begin position="50"/>
        <end position="252"/>
    </location>
</feature>
<evidence type="ECO:0000256" key="8">
    <source>
        <dbReference type="SAM" id="Phobius"/>
    </source>
</evidence>
<organism evidence="10">
    <name type="scientific">bioreactor metagenome</name>
    <dbReference type="NCBI Taxonomy" id="1076179"/>
    <lineage>
        <taxon>unclassified sequences</taxon>
        <taxon>metagenomes</taxon>
        <taxon>ecological metagenomes</taxon>
    </lineage>
</organism>
<feature type="transmembrane region" description="Helical" evidence="8">
    <location>
        <begin position="49"/>
        <end position="78"/>
    </location>
</feature>
<feature type="transmembrane region" description="Helical" evidence="8">
    <location>
        <begin position="234"/>
        <end position="254"/>
    </location>
</feature>
<evidence type="ECO:0000259" key="9">
    <source>
        <dbReference type="PROSITE" id="PS50928"/>
    </source>
</evidence>
<feature type="transmembrane region" description="Helical" evidence="8">
    <location>
        <begin position="99"/>
        <end position="116"/>
    </location>
</feature>
<dbReference type="InterPro" id="IPR035906">
    <property type="entry name" value="MetI-like_sf"/>
</dbReference>
<comment type="similarity">
    <text evidence="2">Belongs to the binding-protein-dependent transport system permease family. CysTW subfamily.</text>
</comment>
<evidence type="ECO:0000256" key="2">
    <source>
        <dbReference type="ARBA" id="ARBA00007069"/>
    </source>
</evidence>